<name>A0A7W6FMN1_9HYPH</name>
<accession>A0A7W6FMN1</accession>
<organism evidence="1 2">
    <name type="scientific">Rhizobium fabae</name>
    <dbReference type="NCBI Taxonomy" id="573179"/>
    <lineage>
        <taxon>Bacteria</taxon>
        <taxon>Pseudomonadati</taxon>
        <taxon>Pseudomonadota</taxon>
        <taxon>Alphaproteobacteria</taxon>
        <taxon>Hyphomicrobiales</taxon>
        <taxon>Rhizobiaceae</taxon>
        <taxon>Rhizobium/Agrobacterium group</taxon>
        <taxon>Rhizobium</taxon>
    </lineage>
</organism>
<reference evidence="1 2" key="1">
    <citation type="submission" date="2020-08" db="EMBL/GenBank/DDBJ databases">
        <title>Genomic Encyclopedia of Type Strains, Phase IV (KMG-IV): sequencing the most valuable type-strain genomes for metagenomic binning, comparative biology and taxonomic classification.</title>
        <authorList>
            <person name="Goeker M."/>
        </authorList>
    </citation>
    <scope>NUCLEOTIDE SEQUENCE [LARGE SCALE GENOMIC DNA]</scope>
    <source>
        <strain evidence="1 2">DSM 19331</strain>
    </source>
</reference>
<gene>
    <name evidence="1" type="ORF">GGQ65_007060</name>
</gene>
<dbReference type="EMBL" id="JACIDG010000034">
    <property type="protein sequence ID" value="MBB3919713.1"/>
    <property type="molecule type" value="Genomic_DNA"/>
</dbReference>
<sequence>MAKPNTSLTAVERRAEELDTIAAVLPMERRDELAELLTDSDVETLRHLVNQGWATTRCGH</sequence>
<evidence type="ECO:0000313" key="1">
    <source>
        <dbReference type="EMBL" id="MBB3919713.1"/>
    </source>
</evidence>
<proteinExistence type="predicted"/>
<comment type="caution">
    <text evidence="1">The sequence shown here is derived from an EMBL/GenBank/DDBJ whole genome shotgun (WGS) entry which is preliminary data.</text>
</comment>
<protein>
    <submittedName>
        <fullName evidence="1">Uncharacterized protein</fullName>
    </submittedName>
</protein>
<dbReference type="AlphaFoldDB" id="A0A7W6FMN1"/>
<evidence type="ECO:0000313" key="2">
    <source>
        <dbReference type="Proteomes" id="UP000545490"/>
    </source>
</evidence>
<dbReference type="Proteomes" id="UP000545490">
    <property type="component" value="Unassembled WGS sequence"/>
</dbReference>